<dbReference type="Pfam" id="PF23598">
    <property type="entry name" value="LRR_14"/>
    <property type="match status" value="1"/>
</dbReference>
<dbReference type="InterPro" id="IPR058922">
    <property type="entry name" value="WHD_DRP"/>
</dbReference>
<evidence type="ECO:0000259" key="4">
    <source>
        <dbReference type="Pfam" id="PF23598"/>
    </source>
</evidence>
<dbReference type="InterPro" id="IPR026960">
    <property type="entry name" value="RVT-Znf"/>
</dbReference>
<dbReference type="InterPro" id="IPR032675">
    <property type="entry name" value="LRR_dom_sf"/>
</dbReference>
<gene>
    <name evidence="5" type="ORF">QYE76_000285</name>
</gene>
<proteinExistence type="predicted"/>
<evidence type="ECO:0000313" key="6">
    <source>
        <dbReference type="Proteomes" id="UP001231189"/>
    </source>
</evidence>
<evidence type="ECO:0000256" key="1">
    <source>
        <dbReference type="ARBA" id="ARBA00022737"/>
    </source>
</evidence>
<dbReference type="Proteomes" id="UP001231189">
    <property type="component" value="Unassembled WGS sequence"/>
</dbReference>
<dbReference type="Pfam" id="PF23559">
    <property type="entry name" value="WHD_DRP"/>
    <property type="match status" value="1"/>
</dbReference>
<reference evidence="5" key="1">
    <citation type="submission" date="2023-07" db="EMBL/GenBank/DDBJ databases">
        <title>A chromosome-level genome assembly of Lolium multiflorum.</title>
        <authorList>
            <person name="Chen Y."/>
            <person name="Copetti D."/>
            <person name="Kolliker R."/>
            <person name="Studer B."/>
        </authorList>
    </citation>
    <scope>NUCLEOTIDE SEQUENCE</scope>
    <source>
        <strain evidence="5">02402/16</strain>
        <tissue evidence="5">Leaf</tissue>
    </source>
</reference>
<feature type="domain" description="Disease resistance protein winged helix" evidence="3">
    <location>
        <begin position="85"/>
        <end position="136"/>
    </location>
</feature>
<evidence type="ECO:0000259" key="2">
    <source>
        <dbReference type="Pfam" id="PF13966"/>
    </source>
</evidence>
<dbReference type="SUPFAM" id="SSF52047">
    <property type="entry name" value="RNI-like"/>
    <property type="match status" value="1"/>
</dbReference>
<dbReference type="InterPro" id="IPR044974">
    <property type="entry name" value="Disease_R_plants"/>
</dbReference>
<feature type="domain" description="Disease resistance R13L4/SHOC-2-like LRR" evidence="4">
    <location>
        <begin position="206"/>
        <end position="563"/>
    </location>
</feature>
<dbReference type="Gene3D" id="3.80.10.10">
    <property type="entry name" value="Ribonuclease Inhibitor"/>
    <property type="match status" value="1"/>
</dbReference>
<dbReference type="PANTHER" id="PTHR23155">
    <property type="entry name" value="DISEASE RESISTANCE PROTEIN RP"/>
    <property type="match status" value="1"/>
</dbReference>
<protein>
    <submittedName>
        <fullName evidence="5">Uncharacterized protein</fullName>
    </submittedName>
</protein>
<dbReference type="Pfam" id="PF13966">
    <property type="entry name" value="zf-RVT"/>
    <property type="match status" value="1"/>
</dbReference>
<accession>A0AAD8RII6</accession>
<feature type="domain" description="Reverse transcriptase zinc-binding" evidence="2">
    <location>
        <begin position="4"/>
        <end position="66"/>
    </location>
</feature>
<dbReference type="AlphaFoldDB" id="A0AAD8RII6"/>
<dbReference type="GO" id="GO:0098542">
    <property type="term" value="P:defense response to other organism"/>
    <property type="evidence" value="ECO:0007669"/>
    <property type="project" value="TreeGrafter"/>
</dbReference>
<evidence type="ECO:0000313" key="5">
    <source>
        <dbReference type="EMBL" id="KAK1625970.1"/>
    </source>
</evidence>
<name>A0AAD8RII6_LOLMU</name>
<sequence>MSRPVWSSFSPMKCKMFAWLALRYRLWTSDRRARHGLQARPDACYTCLQEEDNVDHILTLCPYARQSYFRNCPDSLKPCIFYLSIFTPKQLIRRRRLVRRWIAEGYSKDNHDKTAEENGEEQFSNLLNQSIVQKGSSVVLGATRMVSCEVNGFFREYIVSKRMEENLVFELDGSCAPTTQRTGRHLVISESWVRDEIVYNSIDFSKLRSLTVSGKWEKFFISAGMKLLRVLDLEDALHVEYNDLKKIMKWFPRLKFLSLRGHNEICQLPSSIGDLRQLQSLDLRGTSIVTLPASVTKLEKLQYIRVGTTTPTEAPRLPVSRLSHYSRGRCHLVGIQMPQGIRKLTPLHTLGVVNVRSSGIKIFLEDLKKLTQLHKLGVSGIDKSNRKKFWSAISVHTSLESLSVQFDKNSSQGCFDGIALPQNSLRSLKLYGLGEGQLSKLMTPAVSGLSKIAKMNLEMAMLKKQDVNSLGELSELCILRLCFQELEGDELRFCTITDFYEVESYLQLKVLDITCSSVSGLPIFFGEQTMKELELLKVEWSRESSDQFSGLQNLPELKEVLLNGSLIETSDIDQSQDQA</sequence>
<keyword evidence="6" id="KW-1185">Reference proteome</keyword>
<dbReference type="PANTHER" id="PTHR23155:SF1135">
    <property type="entry name" value="OS08G0246300 PROTEIN"/>
    <property type="match status" value="1"/>
</dbReference>
<keyword evidence="1" id="KW-0677">Repeat</keyword>
<dbReference type="EMBL" id="JAUUTY010000005">
    <property type="protein sequence ID" value="KAK1625970.1"/>
    <property type="molecule type" value="Genomic_DNA"/>
</dbReference>
<dbReference type="InterPro" id="IPR055414">
    <property type="entry name" value="LRR_R13L4/SHOC2-like"/>
</dbReference>
<organism evidence="5 6">
    <name type="scientific">Lolium multiflorum</name>
    <name type="common">Italian ryegrass</name>
    <name type="synonym">Lolium perenne subsp. multiflorum</name>
    <dbReference type="NCBI Taxonomy" id="4521"/>
    <lineage>
        <taxon>Eukaryota</taxon>
        <taxon>Viridiplantae</taxon>
        <taxon>Streptophyta</taxon>
        <taxon>Embryophyta</taxon>
        <taxon>Tracheophyta</taxon>
        <taxon>Spermatophyta</taxon>
        <taxon>Magnoliopsida</taxon>
        <taxon>Liliopsida</taxon>
        <taxon>Poales</taxon>
        <taxon>Poaceae</taxon>
        <taxon>BOP clade</taxon>
        <taxon>Pooideae</taxon>
        <taxon>Poodae</taxon>
        <taxon>Poeae</taxon>
        <taxon>Poeae Chloroplast Group 2 (Poeae type)</taxon>
        <taxon>Loliodinae</taxon>
        <taxon>Loliinae</taxon>
        <taxon>Lolium</taxon>
    </lineage>
</organism>
<comment type="caution">
    <text evidence="5">The sequence shown here is derived from an EMBL/GenBank/DDBJ whole genome shotgun (WGS) entry which is preliminary data.</text>
</comment>
<evidence type="ECO:0000259" key="3">
    <source>
        <dbReference type="Pfam" id="PF23559"/>
    </source>
</evidence>